<feature type="transmembrane region" description="Helical" evidence="1">
    <location>
        <begin position="20"/>
        <end position="41"/>
    </location>
</feature>
<reference evidence="3 4" key="1">
    <citation type="submission" date="2019-07" db="EMBL/GenBank/DDBJ databases">
        <title>Draft genome sequences of 15 bacterial species constituting the stable defined intestinal microbiota of the GM15 gnotobiotic mouse model.</title>
        <authorList>
            <person name="Elie C."/>
            <person name="Mathieu A."/>
            <person name="Saliou A."/>
            <person name="Darnaud M."/>
            <person name="Leulier F."/>
            <person name="Tamellini A."/>
        </authorList>
    </citation>
    <scope>NUCLEOTIDE SEQUENCE [LARGE SCALE GENOMIC DNA]</scope>
    <source>
        <strain evidence="4">ASF 502</strain>
    </source>
</reference>
<evidence type="ECO:0000313" key="4">
    <source>
        <dbReference type="Proteomes" id="UP000474104"/>
    </source>
</evidence>
<proteinExistence type="predicted"/>
<feature type="transmembrane region" description="Helical" evidence="1">
    <location>
        <begin position="276"/>
        <end position="298"/>
    </location>
</feature>
<feature type="transmembrane region" description="Helical" evidence="1">
    <location>
        <begin position="151"/>
        <end position="176"/>
    </location>
</feature>
<dbReference type="PANTHER" id="PTHR39177:SF1">
    <property type="entry name" value="ABC TRANSPORTER PERMEASE YTRC-RELATED"/>
    <property type="match status" value="1"/>
</dbReference>
<feature type="transmembrane region" description="Helical" evidence="1">
    <location>
        <begin position="74"/>
        <end position="95"/>
    </location>
</feature>
<dbReference type="AlphaFoldDB" id="A0A9X5CDF7"/>
<evidence type="ECO:0000313" key="3">
    <source>
        <dbReference type="EMBL" id="NDO70767.1"/>
    </source>
</evidence>
<dbReference type="Proteomes" id="UP000474104">
    <property type="component" value="Unassembled WGS sequence"/>
</dbReference>
<keyword evidence="1" id="KW-0812">Transmembrane</keyword>
<dbReference type="RefSeq" id="WP_004079179.1">
    <property type="nucleotide sequence ID" value="NZ_VIRB01000120.1"/>
</dbReference>
<comment type="caution">
    <text evidence="3">The sequence shown here is derived from an EMBL/GenBank/DDBJ whole genome shotgun (WGS) entry which is preliminary data.</text>
</comment>
<feature type="transmembrane region" description="Helical" evidence="1">
    <location>
        <begin position="116"/>
        <end position="139"/>
    </location>
</feature>
<feature type="transmembrane region" description="Helical" evidence="1">
    <location>
        <begin position="345"/>
        <end position="365"/>
    </location>
</feature>
<evidence type="ECO:0000259" key="2">
    <source>
        <dbReference type="Pfam" id="PF20047"/>
    </source>
</evidence>
<dbReference type="InterPro" id="IPR045611">
    <property type="entry name" value="DUF6449"/>
</dbReference>
<gene>
    <name evidence="3" type="ORF">FMM80_19790</name>
</gene>
<name>A0A9X5CDF7_9FIRM</name>
<keyword evidence="1" id="KW-0472">Membrane</keyword>
<keyword evidence="1" id="KW-1133">Transmembrane helix</keyword>
<evidence type="ECO:0000256" key="1">
    <source>
        <dbReference type="SAM" id="Phobius"/>
    </source>
</evidence>
<organism evidence="3 4">
    <name type="scientific">Schaedlerella arabinosiphila</name>
    <dbReference type="NCBI Taxonomy" id="2044587"/>
    <lineage>
        <taxon>Bacteria</taxon>
        <taxon>Bacillati</taxon>
        <taxon>Bacillota</taxon>
        <taxon>Clostridia</taxon>
        <taxon>Lachnospirales</taxon>
        <taxon>Lachnospiraceae</taxon>
        <taxon>Schaedlerella</taxon>
    </lineage>
</organism>
<protein>
    <submittedName>
        <fullName evidence="3">ABC transporter permease</fullName>
    </submittedName>
</protein>
<dbReference type="EMBL" id="VIRB01000120">
    <property type="protein sequence ID" value="NDO70767.1"/>
    <property type="molecule type" value="Genomic_DNA"/>
</dbReference>
<dbReference type="OrthoDB" id="1643401at2"/>
<feature type="transmembrane region" description="Helical" evidence="1">
    <location>
        <begin position="377"/>
        <end position="395"/>
    </location>
</feature>
<dbReference type="InterPro" id="IPR053046">
    <property type="entry name" value="ABC-5_transporter"/>
</dbReference>
<dbReference type="PANTHER" id="PTHR39177">
    <property type="entry name" value="ABC TRANSPORTER PERMEASE YTRC-RELATED"/>
    <property type="match status" value="1"/>
</dbReference>
<dbReference type="Pfam" id="PF20047">
    <property type="entry name" value="DUF6449"/>
    <property type="match status" value="1"/>
</dbReference>
<feature type="transmembrane region" description="Helical" evidence="1">
    <location>
        <begin position="183"/>
        <end position="205"/>
    </location>
</feature>
<accession>A0A9X5CDF7</accession>
<feature type="domain" description="DUF6449" evidence="2">
    <location>
        <begin position="513"/>
        <end position="644"/>
    </location>
</feature>
<feature type="transmembrane region" description="Helical" evidence="1">
    <location>
        <begin position="318"/>
        <end position="339"/>
    </location>
</feature>
<sequence>MTSKISYSKFIKEDIRRRGWLLVLSAVLLLLCVTVSTLLMLEASLSNVSQDELAEQWNIFRAIFPGLLNGSYNLLLFAALLLLGGLCAVTGFSYLHSREQTDFYHSLPLSRRQLFFISYLGGLLIFLVPYLAASLLAVLAGFAHGFFTLPVLGRCFLSVLGGTLAFLMVYHLMILAMMLTGKVVTGILAAASLFFYGSVIGVLAADLPTYFFSTYHTGAGRFWEKLYDFLSPLPLFGQILGNTAYYNVTEDDRYRYISTFSYYLRSLVRPANSHSLAVVLAAAAVFLAVLLLLALFLYQKRPSEAAGNALSFPITAPFIKVLISVPTALCIGILVGSMYSGGTKWIILMSILAVILLCGLIEFIYHMDVRRLFAGKYSSLASLLGVAGILCVLQFDVFGYDTWLPEEDSLESMSLDVSQMYGYFSYPDTVSRSTDHPQYPDLLNGEICQIQEFAPIYELARSGVENAGKGADKMAGQELESLDQSINAGTRETEMAGREAEPLDEQVYITVRYNKKSGSSVYRNYRVSAGDVLDTLDILCQEESYRKILFPVFYADYEDISAVRLTDIYWEPKILDLTEKEQDALLDAYKQDVLNVDIRDLQLERPIGELSIDIPEGMQFVGQLAYDSKYNFTLGGFYLYEGYENSLALLETYGYTLRREIDPKDVEQVKLTETIYTEEAPAEGKFSVPDTSERIVTDSDEIAAILSQVQYTTSRLLISTHAAGTSAEILLTGNKEPTYYTLTDEVRPSQRDMN</sequence>